<evidence type="ECO:0000256" key="1">
    <source>
        <dbReference type="SAM" id="MobiDB-lite"/>
    </source>
</evidence>
<keyword evidence="4" id="KW-1185">Reference proteome</keyword>
<dbReference type="Proteomes" id="UP000467249">
    <property type="component" value="Chromosome"/>
</dbReference>
<accession>A0A6N4WAZ3</accession>
<gene>
    <name evidence="3" type="ORF">MANY_26940</name>
</gene>
<dbReference type="RefSeq" id="WP_163804680.1">
    <property type="nucleotide sequence ID" value="NZ_AP022620.1"/>
</dbReference>
<dbReference type="AlphaFoldDB" id="A0A6N4WAZ3"/>
<evidence type="ECO:0000313" key="3">
    <source>
        <dbReference type="EMBL" id="BBZ77357.1"/>
    </source>
</evidence>
<evidence type="ECO:0000256" key="2">
    <source>
        <dbReference type="SAM" id="SignalP"/>
    </source>
</evidence>
<feature type="signal peptide" evidence="2">
    <location>
        <begin position="1"/>
        <end position="29"/>
    </location>
</feature>
<feature type="chain" id="PRO_5027072167" description="PE-PPE domain-containing protein" evidence="2">
    <location>
        <begin position="30"/>
        <end position="285"/>
    </location>
</feature>
<proteinExistence type="predicted"/>
<organism evidence="3 4">
    <name type="scientific">Mycolicibacterium anyangense</name>
    <dbReference type="NCBI Taxonomy" id="1431246"/>
    <lineage>
        <taxon>Bacteria</taxon>
        <taxon>Bacillati</taxon>
        <taxon>Actinomycetota</taxon>
        <taxon>Actinomycetes</taxon>
        <taxon>Mycobacteriales</taxon>
        <taxon>Mycobacteriaceae</taxon>
        <taxon>Mycolicibacterium</taxon>
    </lineage>
</organism>
<name>A0A6N4WAZ3_9MYCO</name>
<evidence type="ECO:0008006" key="5">
    <source>
        <dbReference type="Google" id="ProtNLM"/>
    </source>
</evidence>
<sequence length="285" mass="28113">MTSFSRPMTLSAATLATAVTLAVTTPTVAASHPDAPVASPVTTSYQLLVSESEDHGPQRELAYGDWGGLFAGFGGILGGLRQMGADYLNANQAAVLAFAANIPILMIGPVAIGGGHLANAYYFGDNGSPTGGAGVLAYVFNQIANGLSLQNLVKTVVMGVTGVIPKFYLGPVQIGGGLLAGAWFNGYGGDYGLAGVSNYIKSQLGVPAAAAAKAAAADPPSVAVTAREAAKPTAGHSARAAQAVPSPRSARAAAASASSTHPAAAASAPAKTAATTHGGSKRPAA</sequence>
<evidence type="ECO:0000313" key="4">
    <source>
        <dbReference type="Proteomes" id="UP000467249"/>
    </source>
</evidence>
<dbReference type="KEGG" id="many:MANY_26940"/>
<reference evidence="3 4" key="1">
    <citation type="journal article" date="2019" name="Emerg. Microbes Infect.">
        <title>Comprehensive subspecies identification of 175 nontuberculous mycobacteria species based on 7547 genomic profiles.</title>
        <authorList>
            <person name="Matsumoto Y."/>
            <person name="Kinjo T."/>
            <person name="Motooka D."/>
            <person name="Nabeya D."/>
            <person name="Jung N."/>
            <person name="Uechi K."/>
            <person name="Horii T."/>
            <person name="Iida T."/>
            <person name="Fujita J."/>
            <person name="Nakamura S."/>
        </authorList>
    </citation>
    <scope>NUCLEOTIDE SEQUENCE [LARGE SCALE GENOMIC DNA]</scope>
    <source>
        <strain evidence="3 4">JCM 30275</strain>
    </source>
</reference>
<feature type="compositionally biased region" description="Low complexity" evidence="1">
    <location>
        <begin position="237"/>
        <end position="276"/>
    </location>
</feature>
<feature type="region of interest" description="Disordered" evidence="1">
    <location>
        <begin position="226"/>
        <end position="285"/>
    </location>
</feature>
<keyword evidence="2" id="KW-0732">Signal</keyword>
<protein>
    <recommendedName>
        <fullName evidence="5">PE-PPE domain-containing protein</fullName>
    </recommendedName>
</protein>
<dbReference type="EMBL" id="AP022620">
    <property type="protein sequence ID" value="BBZ77357.1"/>
    <property type="molecule type" value="Genomic_DNA"/>
</dbReference>